<dbReference type="EC" id="3.1.2.-" evidence="2"/>
<evidence type="ECO:0000313" key="2">
    <source>
        <dbReference type="EMBL" id="MDL5031130.1"/>
    </source>
</evidence>
<dbReference type="Gene3D" id="3.10.129.10">
    <property type="entry name" value="Hotdog Thioesterase"/>
    <property type="match status" value="1"/>
</dbReference>
<evidence type="ECO:0000313" key="3">
    <source>
        <dbReference type="Proteomes" id="UP001238603"/>
    </source>
</evidence>
<dbReference type="EMBL" id="JASVDS010000001">
    <property type="protein sequence ID" value="MDL5031130.1"/>
    <property type="molecule type" value="Genomic_DNA"/>
</dbReference>
<dbReference type="RefSeq" id="WP_285981246.1">
    <property type="nucleotide sequence ID" value="NZ_JASVDS010000001.1"/>
</dbReference>
<protein>
    <submittedName>
        <fullName evidence="2">PaaI family thioesterase</fullName>
        <ecNumber evidence="2">3.1.2.-</ecNumber>
    </submittedName>
</protein>
<dbReference type="InterPro" id="IPR029069">
    <property type="entry name" value="HotDog_dom_sf"/>
</dbReference>
<reference evidence="2 3" key="1">
    <citation type="submission" date="2023-06" db="EMBL/GenBank/DDBJ databases">
        <title>Pelomonas sp. APW6 16S ribosomal RNA gene genome sequencing and assembly.</title>
        <authorList>
            <person name="Woo H."/>
        </authorList>
    </citation>
    <scope>NUCLEOTIDE SEQUENCE [LARGE SCALE GENOMIC DNA]</scope>
    <source>
        <strain evidence="2 3">APW6</strain>
    </source>
</reference>
<gene>
    <name evidence="2" type="ORF">QRD43_04350</name>
</gene>
<accession>A0ABT7LE41</accession>
<dbReference type="Proteomes" id="UP001238603">
    <property type="component" value="Unassembled WGS sequence"/>
</dbReference>
<sequence length="195" mass="20705">MDGPLPWPAQDRAIRFPLDAAQRACWEARLNTMALLTHLGAALDLSDEQAVRIRLVRSLPAHTGGLGGEAINGATLAAMADCGIASAGVLLFRGRTCGTLQLSMDFMKPVRSASPELECRVLRRTHSLAFVEARLLGRNGALHFKASGIVSVARAMGGDDESWASRFAMPAPQGDGLSSPLLDSLHHHDATSSIV</sequence>
<feature type="domain" description="Thioesterase" evidence="1">
    <location>
        <begin position="71"/>
        <end position="135"/>
    </location>
</feature>
<dbReference type="InterPro" id="IPR006683">
    <property type="entry name" value="Thioestr_dom"/>
</dbReference>
<organism evidence="2 3">
    <name type="scientific">Roseateles subflavus</name>
    <dbReference type="NCBI Taxonomy" id="3053353"/>
    <lineage>
        <taxon>Bacteria</taxon>
        <taxon>Pseudomonadati</taxon>
        <taxon>Pseudomonadota</taxon>
        <taxon>Betaproteobacteria</taxon>
        <taxon>Burkholderiales</taxon>
        <taxon>Sphaerotilaceae</taxon>
        <taxon>Roseateles</taxon>
    </lineage>
</organism>
<evidence type="ECO:0000259" key="1">
    <source>
        <dbReference type="Pfam" id="PF03061"/>
    </source>
</evidence>
<keyword evidence="3" id="KW-1185">Reference proteome</keyword>
<dbReference type="Pfam" id="PF03061">
    <property type="entry name" value="4HBT"/>
    <property type="match status" value="1"/>
</dbReference>
<dbReference type="SUPFAM" id="SSF54637">
    <property type="entry name" value="Thioesterase/thiol ester dehydrase-isomerase"/>
    <property type="match status" value="1"/>
</dbReference>
<name>A0ABT7LE41_9BURK</name>
<dbReference type="CDD" id="cd03443">
    <property type="entry name" value="PaaI_thioesterase"/>
    <property type="match status" value="1"/>
</dbReference>
<dbReference type="GO" id="GO:0016787">
    <property type="term" value="F:hydrolase activity"/>
    <property type="evidence" value="ECO:0007669"/>
    <property type="project" value="UniProtKB-KW"/>
</dbReference>
<proteinExistence type="predicted"/>
<comment type="caution">
    <text evidence="2">The sequence shown here is derived from an EMBL/GenBank/DDBJ whole genome shotgun (WGS) entry which is preliminary data.</text>
</comment>
<keyword evidence="2" id="KW-0378">Hydrolase</keyword>